<keyword evidence="2" id="KW-0378">Hydrolase</keyword>
<proteinExistence type="predicted"/>
<dbReference type="SUPFAM" id="SSF53474">
    <property type="entry name" value="alpha/beta-Hydrolases"/>
    <property type="match status" value="1"/>
</dbReference>
<dbReference type="Proteomes" id="UP001500279">
    <property type="component" value="Unassembled WGS sequence"/>
</dbReference>
<dbReference type="PANTHER" id="PTHR46438">
    <property type="entry name" value="ALPHA/BETA-HYDROLASES SUPERFAMILY PROTEIN"/>
    <property type="match status" value="1"/>
</dbReference>
<feature type="domain" description="AB hydrolase-1" evidence="1">
    <location>
        <begin position="65"/>
        <end position="303"/>
    </location>
</feature>
<evidence type="ECO:0000313" key="3">
    <source>
        <dbReference type="Proteomes" id="UP001500279"/>
    </source>
</evidence>
<evidence type="ECO:0000259" key="1">
    <source>
        <dbReference type="Pfam" id="PF00561"/>
    </source>
</evidence>
<dbReference type="PRINTS" id="PR00412">
    <property type="entry name" value="EPOXHYDRLASE"/>
</dbReference>
<dbReference type="Pfam" id="PF00561">
    <property type="entry name" value="Abhydrolase_1"/>
    <property type="match status" value="1"/>
</dbReference>
<accession>A0ABN1JTI2</accession>
<dbReference type="InterPro" id="IPR029058">
    <property type="entry name" value="AB_hydrolase_fold"/>
</dbReference>
<protein>
    <submittedName>
        <fullName evidence="2">Alpha/beta hydrolase</fullName>
    </submittedName>
</protein>
<comment type="caution">
    <text evidence="2">The sequence shown here is derived from an EMBL/GenBank/DDBJ whole genome shotgun (WGS) entry which is preliminary data.</text>
</comment>
<name>A0ABN1JTI2_9BURK</name>
<dbReference type="PRINTS" id="PR00111">
    <property type="entry name" value="ABHYDROLASE"/>
</dbReference>
<sequence>MKMVLWRMFGILLMLTALSLPLMQAPDRAVETLVAHWALPPSEFIEVKGQLVHLRDEGPRDDPAPLLLIHGTGDSLHTWEGWTQALKGQRRVIRFDLPGFGLTGPFTGQYAPDDYRDATLARFTLDLMDQLKLQQVVIAGNSLGGEVAWRVAAAAPQRVEKLILVDSAGYDFRSQAVPIGFLLAQVPVLNKLGEYLLPRAAVEASLRAVYAHQDRVTPELVERFYELTLREGNRRALGLSMRQLDRGAGAAQIATLRLPTLILWGQQDKLIPPDSAQRFAHDIPGSQLVMLDGLGHVPQEEDPAASVAPVKGFLGLK</sequence>
<dbReference type="Gene3D" id="3.40.50.1820">
    <property type="entry name" value="alpha/beta hydrolase"/>
    <property type="match status" value="1"/>
</dbReference>
<organism evidence="2 3">
    <name type="scientific">Ideonella azotifigens</name>
    <dbReference type="NCBI Taxonomy" id="513160"/>
    <lineage>
        <taxon>Bacteria</taxon>
        <taxon>Pseudomonadati</taxon>
        <taxon>Pseudomonadota</taxon>
        <taxon>Betaproteobacteria</taxon>
        <taxon>Burkholderiales</taxon>
        <taxon>Sphaerotilaceae</taxon>
        <taxon>Ideonella</taxon>
    </lineage>
</organism>
<evidence type="ECO:0000313" key="2">
    <source>
        <dbReference type="EMBL" id="GAA0746395.1"/>
    </source>
</evidence>
<reference evidence="2 3" key="1">
    <citation type="journal article" date="2019" name="Int. J. Syst. Evol. Microbiol.">
        <title>The Global Catalogue of Microorganisms (GCM) 10K type strain sequencing project: providing services to taxonomists for standard genome sequencing and annotation.</title>
        <authorList>
            <consortium name="The Broad Institute Genomics Platform"/>
            <consortium name="The Broad Institute Genome Sequencing Center for Infectious Disease"/>
            <person name="Wu L."/>
            <person name="Ma J."/>
        </authorList>
    </citation>
    <scope>NUCLEOTIDE SEQUENCE [LARGE SCALE GENOMIC DNA]</scope>
    <source>
        <strain evidence="2 3">JCM 15503</strain>
    </source>
</reference>
<dbReference type="EMBL" id="BAAAEW010000006">
    <property type="protein sequence ID" value="GAA0746395.1"/>
    <property type="molecule type" value="Genomic_DNA"/>
</dbReference>
<keyword evidence="3" id="KW-1185">Reference proteome</keyword>
<gene>
    <name evidence="2" type="ORF">GCM10009107_13850</name>
</gene>
<dbReference type="RefSeq" id="WP_141286514.1">
    <property type="nucleotide sequence ID" value="NZ_BAAAEW010000006.1"/>
</dbReference>
<dbReference type="InterPro" id="IPR000073">
    <property type="entry name" value="AB_hydrolase_1"/>
</dbReference>
<dbReference type="InterPro" id="IPR000639">
    <property type="entry name" value="Epox_hydrolase-like"/>
</dbReference>
<dbReference type="GO" id="GO:0016787">
    <property type="term" value="F:hydrolase activity"/>
    <property type="evidence" value="ECO:0007669"/>
    <property type="project" value="UniProtKB-KW"/>
</dbReference>
<dbReference type="PANTHER" id="PTHR46438:SF11">
    <property type="entry name" value="LIPASE-RELATED"/>
    <property type="match status" value="1"/>
</dbReference>